<evidence type="ECO:0008006" key="4">
    <source>
        <dbReference type="Google" id="ProtNLM"/>
    </source>
</evidence>
<keyword evidence="3" id="KW-1185">Reference proteome</keyword>
<dbReference type="SUPFAM" id="SSF56815">
    <property type="entry name" value="Sec1/munc18-like (SM) proteins"/>
    <property type="match status" value="1"/>
</dbReference>
<gene>
    <name evidence="2" type="ORF">ENUP19_0047G0196</name>
</gene>
<dbReference type="Gene3D" id="3.90.830.10">
    <property type="entry name" value="Syntaxin Binding Protein 1, Chain A, domain 2"/>
    <property type="match status" value="1"/>
</dbReference>
<reference evidence="2 3" key="1">
    <citation type="journal article" date="2019" name="PLoS Negl. Trop. Dis.">
        <title>Whole genome sequencing of Entamoeba nuttalli reveals mammalian host-related molecular signatures and a novel octapeptide-repeat surface protein.</title>
        <authorList>
            <person name="Tanaka M."/>
            <person name="Makiuchi T."/>
            <person name="Komiyama T."/>
            <person name="Shiina T."/>
            <person name="Osaki K."/>
            <person name="Tachibana H."/>
        </authorList>
    </citation>
    <scope>NUCLEOTIDE SEQUENCE [LARGE SCALE GENOMIC DNA]</scope>
    <source>
        <strain evidence="2 3">P19-061405</strain>
    </source>
</reference>
<dbReference type="InterPro" id="IPR043127">
    <property type="entry name" value="Sec-1-like_dom3a"/>
</dbReference>
<dbReference type="Gene3D" id="1.25.40.60">
    <property type="match status" value="1"/>
</dbReference>
<dbReference type="InterPro" id="IPR001619">
    <property type="entry name" value="Sec1-like"/>
</dbReference>
<comment type="caution">
    <text evidence="2">The sequence shown here is derived from an EMBL/GenBank/DDBJ whole genome shotgun (WGS) entry which is preliminary data.</text>
</comment>
<evidence type="ECO:0000256" key="1">
    <source>
        <dbReference type="ARBA" id="ARBA00009884"/>
    </source>
</evidence>
<organism evidence="2 3">
    <name type="scientific">Entamoeba nuttalli</name>
    <dbReference type="NCBI Taxonomy" id="412467"/>
    <lineage>
        <taxon>Eukaryota</taxon>
        <taxon>Amoebozoa</taxon>
        <taxon>Evosea</taxon>
        <taxon>Archamoebae</taxon>
        <taxon>Mastigamoebida</taxon>
        <taxon>Entamoebidae</taxon>
        <taxon>Entamoeba</taxon>
    </lineage>
</organism>
<evidence type="ECO:0000313" key="3">
    <source>
        <dbReference type="Proteomes" id="UP001628156"/>
    </source>
</evidence>
<proteinExistence type="inferred from homology"/>
<dbReference type="Pfam" id="PF00995">
    <property type="entry name" value="Sec1"/>
    <property type="match status" value="1"/>
</dbReference>
<dbReference type="PANTHER" id="PTHR11679">
    <property type="entry name" value="VESICLE PROTEIN SORTING-ASSOCIATED"/>
    <property type="match status" value="1"/>
</dbReference>
<dbReference type="Gene3D" id="3.40.50.1910">
    <property type="match status" value="1"/>
</dbReference>
<dbReference type="InterPro" id="IPR036045">
    <property type="entry name" value="Sec1-like_sf"/>
</dbReference>
<dbReference type="InterPro" id="IPR043154">
    <property type="entry name" value="Sec-1-like_dom1"/>
</dbReference>
<protein>
    <recommendedName>
        <fullName evidence="4">Sec1 family protein</fullName>
    </recommendedName>
</protein>
<accession>A0ABQ0DB93</accession>
<sequence length="542" mass="61818">MDYDILKTQQEYLNHALTYYTGLKALVLDSITTSIVSHLYSMMDVTQKEIYIITNIADKTREPLYYATAICVLHPSKFIIDRLVEELKVPKYKQYYIFFTSPINESIIETLAEADVHEIVQSVQELYMDCCSITSNLFSLCFKGNESDEITVERSVEALMSILISQKENPVIRYQTNGSTLPQNIAYKISQRIQSSLTVQDGLIPIQPTPTTLLILHRSFDCATPLLIQWTYQAMIHEFLGINSNLVELPTGKVEFAFPNDPFYRQMHQRMFVEVTDEIQTRLNQFNSNKEEKLKLDTMDEMQKAIDAIPELAKEKESLTKHTSILSAALAVNRQKKGLQLSEFEQALVVNNALSSSLAELSNIINDNTIPYNDRLKEAVLFAYRFPQKAEDVRSMLQLQKFKLEDSQLIKSIITYGQNPPLKVFPDETGLKKFVKKIAKGSGGVENVYTQHKPLLESIARNILYNKEDLKKCFPGFGDIHKINQNLIIFIVGGITFEENVAIQEIKKNYSDQGLIPPKILIGGTDVLNSTKFLNMLRPKQK</sequence>
<dbReference type="Proteomes" id="UP001628156">
    <property type="component" value="Unassembled WGS sequence"/>
</dbReference>
<dbReference type="Gene3D" id="3.40.50.2060">
    <property type="match status" value="1"/>
</dbReference>
<name>A0ABQ0DB93_9EUKA</name>
<dbReference type="InterPro" id="IPR027482">
    <property type="entry name" value="Sec1-like_dom2"/>
</dbReference>
<dbReference type="PIRSF" id="PIRSF005715">
    <property type="entry name" value="VPS45_Sec1"/>
    <property type="match status" value="1"/>
</dbReference>
<comment type="similarity">
    <text evidence="1">Belongs to the STXBP/unc-18/SEC1 family.</text>
</comment>
<dbReference type="EMBL" id="BAAFRS010000047">
    <property type="protein sequence ID" value="GAB1220129.1"/>
    <property type="molecule type" value="Genomic_DNA"/>
</dbReference>
<evidence type="ECO:0000313" key="2">
    <source>
        <dbReference type="EMBL" id="GAB1220129.1"/>
    </source>
</evidence>